<organism evidence="3 4">
    <name type="scientific">Arthrobacter psychrochitiniphilus</name>
    <dbReference type="NCBI Taxonomy" id="291045"/>
    <lineage>
        <taxon>Bacteria</taxon>
        <taxon>Bacillati</taxon>
        <taxon>Actinomycetota</taxon>
        <taxon>Actinomycetes</taxon>
        <taxon>Micrococcales</taxon>
        <taxon>Micrococcaceae</taxon>
        <taxon>Arthrobacter</taxon>
    </lineage>
</organism>
<keyword evidence="4" id="KW-1185">Reference proteome</keyword>
<gene>
    <name evidence="3" type="ORF">CVS29_17305</name>
</gene>
<feature type="transmembrane region" description="Helical" evidence="2">
    <location>
        <begin position="56"/>
        <end position="75"/>
    </location>
</feature>
<protein>
    <submittedName>
        <fullName evidence="3">Uncharacterized protein</fullName>
    </submittedName>
</protein>
<evidence type="ECO:0000256" key="1">
    <source>
        <dbReference type="SAM" id="MobiDB-lite"/>
    </source>
</evidence>
<feature type="transmembrane region" description="Helical" evidence="2">
    <location>
        <begin position="81"/>
        <end position="98"/>
    </location>
</feature>
<dbReference type="Pfam" id="PF20181">
    <property type="entry name" value="DUF6544"/>
    <property type="match status" value="1"/>
</dbReference>
<sequence length="386" mass="41570">MVVHGLIHLLGAAKGLGWSEVTQLAEPISTGLGAAWLVAAVVTVAAGTLLLAHVRWWWVVGSLSVISSQVVIVTSWADAKVGTIMNVILLIAVIYGWASQGPQSARAEYCRRTRGAPETAHADGVVTEIDLERLPTLIAAYVRQSGAVGQPFVQAFHAKFHGRIRGGSARPWMTFTGEQVNTYGAQPSRLFFMDAEMLGLPVEVLHVFEAGAASMRVRACSLVTMVDAKGPDMDRAETVTIFNDLCVLAPAALIDAPTIWHVIDENHVRGTYTYGANTITAELTFNDAHELINFVSDDRAAVSSNGKSITPQRWSTPISDYRPVGQSRLGTIGEGHWHTSDGEFAYLEYTLDEITYNQGSGGHSLTGPASGNRQRHNGLGRGRDPA</sequence>
<proteinExistence type="predicted"/>
<evidence type="ECO:0000256" key="2">
    <source>
        <dbReference type="SAM" id="Phobius"/>
    </source>
</evidence>
<evidence type="ECO:0000313" key="3">
    <source>
        <dbReference type="EMBL" id="PXA64010.1"/>
    </source>
</evidence>
<dbReference type="EMBL" id="QHLZ01000017">
    <property type="protein sequence ID" value="PXA64010.1"/>
    <property type="molecule type" value="Genomic_DNA"/>
</dbReference>
<evidence type="ECO:0000313" key="4">
    <source>
        <dbReference type="Proteomes" id="UP000246303"/>
    </source>
</evidence>
<dbReference type="InterPro" id="IPR046674">
    <property type="entry name" value="DUF6544"/>
</dbReference>
<accession>A0A2V3DM75</accession>
<feature type="region of interest" description="Disordered" evidence="1">
    <location>
        <begin position="360"/>
        <end position="386"/>
    </location>
</feature>
<keyword evidence="2" id="KW-0812">Transmembrane</keyword>
<keyword evidence="2" id="KW-1133">Transmembrane helix</keyword>
<dbReference type="Proteomes" id="UP000246303">
    <property type="component" value="Unassembled WGS sequence"/>
</dbReference>
<dbReference type="AlphaFoldDB" id="A0A2V3DM75"/>
<reference evidence="3 4" key="1">
    <citation type="submission" date="2018-05" db="EMBL/GenBank/DDBJ databases">
        <title>Genetic diversity of glacier-inhabiting Cryobacterium bacteria in China and description of Cryobacterium mengkeensis sp. nov. and Arthrobacter glacialis sp. nov.</title>
        <authorList>
            <person name="Liu Q."/>
            <person name="Xin Y.-H."/>
        </authorList>
    </citation>
    <scope>NUCLEOTIDE SEQUENCE [LARGE SCALE GENOMIC DNA]</scope>
    <source>
        <strain evidence="3 4">GP3</strain>
    </source>
</reference>
<name>A0A2V3DM75_9MICC</name>
<comment type="caution">
    <text evidence="3">The sequence shown here is derived from an EMBL/GenBank/DDBJ whole genome shotgun (WGS) entry which is preliminary data.</text>
</comment>
<keyword evidence="2" id="KW-0472">Membrane</keyword>
<feature type="transmembrane region" description="Helical" evidence="2">
    <location>
        <begin position="33"/>
        <end position="51"/>
    </location>
</feature>